<comment type="cofactor">
    <cofactor evidence="13">
        <name>Mg(2+)</name>
        <dbReference type="ChEBI" id="CHEBI:18420"/>
    </cofactor>
    <cofactor evidence="13">
        <name>Mn(2+)</name>
        <dbReference type="ChEBI" id="CHEBI:29035"/>
    </cofactor>
    <text evidence="13">Mg(2+) or Mn(2+) required for ssDNA cleavage activity.</text>
</comment>
<accession>A0A1Q5T9W2</accession>
<comment type="cofactor">
    <cofactor evidence="13">
        <name>iron-sulfur cluster</name>
        <dbReference type="ChEBI" id="CHEBI:30408"/>
    </cofactor>
</comment>
<dbReference type="PANTHER" id="PTHR36531:SF6">
    <property type="entry name" value="DNA REPLICATION ATP-DEPENDENT HELICASE_NUCLEASE DNA2"/>
    <property type="match status" value="1"/>
</dbReference>
<evidence type="ECO:0000256" key="10">
    <source>
        <dbReference type="ARBA" id="ARBA00023014"/>
    </source>
</evidence>
<dbReference type="Pfam" id="PF01930">
    <property type="entry name" value="Cas_Cas4"/>
    <property type="match status" value="1"/>
</dbReference>
<keyword evidence="6 13" id="KW-0479">Metal-binding</keyword>
<dbReference type="InterPro" id="IPR013343">
    <property type="entry name" value="CRISPR-assoc_prot_Cas4"/>
</dbReference>
<protein>
    <recommendedName>
        <fullName evidence="4 13">CRISPR-associated exonuclease Cas4</fullName>
        <ecNumber evidence="3 13">3.1.12.1</ecNumber>
    </recommendedName>
</protein>
<evidence type="ECO:0000313" key="15">
    <source>
        <dbReference type="EMBL" id="OKO96990.1"/>
    </source>
</evidence>
<dbReference type="InterPro" id="IPR051827">
    <property type="entry name" value="Cas4_exonuclease"/>
</dbReference>
<dbReference type="PANTHER" id="PTHR36531">
    <property type="entry name" value="CRISPR-ASSOCIATED EXONUCLEASE CAS4"/>
    <property type="match status" value="1"/>
</dbReference>
<dbReference type="InterPro" id="IPR022765">
    <property type="entry name" value="Dna2/Cas4_DUF83"/>
</dbReference>
<evidence type="ECO:0000259" key="14">
    <source>
        <dbReference type="Pfam" id="PF01930"/>
    </source>
</evidence>
<dbReference type="NCBIfam" id="TIGR00372">
    <property type="entry name" value="cas4"/>
    <property type="match status" value="1"/>
</dbReference>
<evidence type="ECO:0000256" key="7">
    <source>
        <dbReference type="ARBA" id="ARBA00022801"/>
    </source>
</evidence>
<comment type="cofactor">
    <cofactor evidence="1">
        <name>[4Fe-4S] cluster</name>
        <dbReference type="ChEBI" id="CHEBI:49883"/>
    </cofactor>
</comment>
<sequence>MEYKAGKRKTKEADMVQLAAQALCLEEMFDRPVAKGALYYYQSRRRLEVDVTKPLRRLVEETIQNVREMLQNDRLPPPVNDARCRDCSLQDVCMPQVPANVAAWISEENDHD</sequence>
<proteinExistence type="inferred from homology"/>
<feature type="domain" description="DUF83" evidence="14">
    <location>
        <begin position="1"/>
        <end position="94"/>
    </location>
</feature>
<evidence type="ECO:0000256" key="3">
    <source>
        <dbReference type="ARBA" id="ARBA00012768"/>
    </source>
</evidence>
<dbReference type="GO" id="GO:0004527">
    <property type="term" value="F:exonuclease activity"/>
    <property type="evidence" value="ECO:0007669"/>
    <property type="project" value="UniProtKB-KW"/>
</dbReference>
<evidence type="ECO:0000313" key="16">
    <source>
        <dbReference type="Proteomes" id="UP000186030"/>
    </source>
</evidence>
<comment type="similarity">
    <text evidence="2 13">Belongs to the CRISPR-associated exonuclease Cas4 family.</text>
</comment>
<keyword evidence="5 13" id="KW-0540">Nuclease</keyword>
<dbReference type="EMBL" id="MQMG01000001">
    <property type="protein sequence ID" value="OKO96990.1"/>
    <property type="molecule type" value="Genomic_DNA"/>
</dbReference>
<name>A0A1Q5T9W2_9BACL</name>
<dbReference type="InterPro" id="IPR011604">
    <property type="entry name" value="PDDEXK-like_dom_sf"/>
</dbReference>
<keyword evidence="11 13" id="KW-0051">Antiviral defense</keyword>
<dbReference type="Gene3D" id="3.90.320.10">
    <property type="match status" value="1"/>
</dbReference>
<dbReference type="Proteomes" id="UP000186030">
    <property type="component" value="Unassembled WGS sequence"/>
</dbReference>
<keyword evidence="7 13" id="KW-0378">Hydrolase</keyword>
<evidence type="ECO:0000256" key="13">
    <source>
        <dbReference type="RuleBase" id="RU365022"/>
    </source>
</evidence>
<keyword evidence="10 13" id="KW-0411">Iron-sulfur</keyword>
<keyword evidence="12 13" id="KW-0464">Manganese</keyword>
<evidence type="ECO:0000256" key="4">
    <source>
        <dbReference type="ARBA" id="ARBA00020049"/>
    </source>
</evidence>
<dbReference type="AlphaFoldDB" id="A0A1Q5T9W2"/>
<comment type="function">
    <text evidence="13">CRISPR (clustered regularly interspaced short palindromic repeat) is an adaptive immune system that provides protection against mobile genetic elements (viruses, transposable elements and conjugative plasmids). CRISPR clusters contain sequences complementary to antecedent mobile elements and target invading nucleic acids. CRISPR clusters are transcribed and processed into CRISPR RNA (crRNA).</text>
</comment>
<evidence type="ECO:0000256" key="12">
    <source>
        <dbReference type="ARBA" id="ARBA00023211"/>
    </source>
</evidence>
<reference evidence="16" key="2">
    <citation type="submission" date="2017-01" db="EMBL/GenBank/DDBJ databases">
        <title>Genome sequencing and annotation of Geobacillus sp. 1017, a Hydrocarbon-Oxidizing Thermophilic Bacterium Isolated from a Heavy Oil Reservoir (China).</title>
        <authorList>
            <person name="Kadnikov V.V."/>
            <person name="Mardanov A.V."/>
            <person name="Poltaraus A.B."/>
            <person name="Sokolova D.S."/>
            <person name="Semenova E.M."/>
            <person name="Ravin N.V."/>
            <person name="Tourova T.P."/>
            <person name="Nazina T.N."/>
        </authorList>
    </citation>
    <scope>NUCLEOTIDE SEQUENCE [LARGE SCALE GENOMIC DNA]</scope>
    <source>
        <strain evidence="16">1017</strain>
    </source>
</reference>
<dbReference type="EC" id="3.1.12.1" evidence="3 13"/>
<comment type="caution">
    <text evidence="15">The sequence shown here is derived from an EMBL/GenBank/DDBJ whole genome shotgun (WGS) entry which is preliminary data.</text>
</comment>
<dbReference type="GO" id="GO:0051536">
    <property type="term" value="F:iron-sulfur cluster binding"/>
    <property type="evidence" value="ECO:0007669"/>
    <property type="project" value="UniProtKB-KW"/>
</dbReference>
<gene>
    <name evidence="15" type="ORF">BRO54_0003</name>
</gene>
<keyword evidence="8 13" id="KW-0269">Exonuclease</keyword>
<dbReference type="GO" id="GO:0051607">
    <property type="term" value="P:defense response to virus"/>
    <property type="evidence" value="ECO:0007669"/>
    <property type="project" value="UniProtKB-KW"/>
</dbReference>
<reference evidence="15 16" key="1">
    <citation type="submission" date="2016-11" db="EMBL/GenBank/DDBJ databases">
        <authorList>
            <person name="Kadnikov V."/>
            <person name="Nazina T."/>
        </authorList>
    </citation>
    <scope>NUCLEOTIDE SEQUENCE [LARGE SCALE GENOMIC DNA]</scope>
    <source>
        <strain evidence="15 16">1017</strain>
    </source>
</reference>
<evidence type="ECO:0000256" key="5">
    <source>
        <dbReference type="ARBA" id="ARBA00022722"/>
    </source>
</evidence>
<evidence type="ECO:0000256" key="1">
    <source>
        <dbReference type="ARBA" id="ARBA00001966"/>
    </source>
</evidence>
<dbReference type="GO" id="GO:0046872">
    <property type="term" value="F:metal ion binding"/>
    <property type="evidence" value="ECO:0007669"/>
    <property type="project" value="UniProtKB-KW"/>
</dbReference>
<organism evidence="15 16">
    <name type="scientific">Geobacillus proteiniphilus</name>
    <dbReference type="NCBI Taxonomy" id="860353"/>
    <lineage>
        <taxon>Bacteria</taxon>
        <taxon>Bacillati</taxon>
        <taxon>Bacillota</taxon>
        <taxon>Bacilli</taxon>
        <taxon>Bacillales</taxon>
        <taxon>Anoxybacillaceae</taxon>
        <taxon>Geobacillus</taxon>
    </lineage>
</organism>
<evidence type="ECO:0000256" key="11">
    <source>
        <dbReference type="ARBA" id="ARBA00023118"/>
    </source>
</evidence>
<evidence type="ECO:0000256" key="9">
    <source>
        <dbReference type="ARBA" id="ARBA00023004"/>
    </source>
</evidence>
<evidence type="ECO:0000256" key="2">
    <source>
        <dbReference type="ARBA" id="ARBA00009189"/>
    </source>
</evidence>
<keyword evidence="9 13" id="KW-0408">Iron</keyword>
<evidence type="ECO:0000256" key="8">
    <source>
        <dbReference type="ARBA" id="ARBA00022839"/>
    </source>
</evidence>
<evidence type="ECO:0000256" key="6">
    <source>
        <dbReference type="ARBA" id="ARBA00022723"/>
    </source>
</evidence>